<dbReference type="Proteomes" id="UP000217446">
    <property type="component" value="Unassembled WGS sequence"/>
</dbReference>
<protein>
    <submittedName>
        <fullName evidence="2">Uncharacterized protein</fullName>
    </submittedName>
</protein>
<dbReference type="AlphaFoldDB" id="A0A250V3M7"/>
<feature type="region of interest" description="Disordered" evidence="1">
    <location>
        <begin position="120"/>
        <end position="140"/>
    </location>
</feature>
<reference evidence="3" key="1">
    <citation type="submission" date="2017-05" db="EMBL/GenBank/DDBJ databases">
        <title>Streptomyces olivochromogenes NBRC 3561 whole genome shotgun sequence.</title>
        <authorList>
            <person name="Dohra H."/>
            <person name="Kodani S."/>
        </authorList>
    </citation>
    <scope>NUCLEOTIDE SEQUENCE [LARGE SCALE GENOMIC DNA]</scope>
    <source>
        <strain evidence="3">NBRC 3561</strain>
    </source>
</reference>
<name>A0A250V3M7_STROL</name>
<keyword evidence="3" id="KW-1185">Reference proteome</keyword>
<sequence length="140" mass="15867">MYGGGHLDLATGDCYPQAIEWLKGEADAREDDPDRWLYVPCHGSRPGYRDMELLIDTLDDDDLAERLRIAITGRGAFRRFEDVLASGDQAWRDYHRPSDERQRGRARAWLADQGYCPRLPWEAEPAGPRLPDASPAPLLS</sequence>
<dbReference type="EMBL" id="BDQI01000001">
    <property type="protein sequence ID" value="GAX48755.1"/>
    <property type="molecule type" value="Genomic_DNA"/>
</dbReference>
<evidence type="ECO:0000256" key="1">
    <source>
        <dbReference type="SAM" id="MobiDB-lite"/>
    </source>
</evidence>
<comment type="caution">
    <text evidence="2">The sequence shown here is derived from an EMBL/GenBank/DDBJ whole genome shotgun (WGS) entry which is preliminary data.</text>
</comment>
<evidence type="ECO:0000313" key="2">
    <source>
        <dbReference type="EMBL" id="GAX48755.1"/>
    </source>
</evidence>
<dbReference type="RefSeq" id="WP_067361975.1">
    <property type="nucleotide sequence ID" value="NZ_BDQI01000001.1"/>
</dbReference>
<accession>A0A250V3M7</accession>
<evidence type="ECO:0000313" key="3">
    <source>
        <dbReference type="Proteomes" id="UP000217446"/>
    </source>
</evidence>
<organism evidence="2 3">
    <name type="scientific">Streptomyces olivochromogenes</name>
    <dbReference type="NCBI Taxonomy" id="1963"/>
    <lineage>
        <taxon>Bacteria</taxon>
        <taxon>Bacillati</taxon>
        <taxon>Actinomycetota</taxon>
        <taxon>Actinomycetes</taxon>
        <taxon>Kitasatosporales</taxon>
        <taxon>Streptomycetaceae</taxon>
        <taxon>Streptomyces</taxon>
    </lineage>
</organism>
<gene>
    <name evidence="2" type="ORF">SO3561_00236</name>
</gene>
<proteinExistence type="predicted"/>